<keyword evidence="2" id="KW-1185">Reference proteome</keyword>
<dbReference type="KEGG" id="foc:113205217"/>
<evidence type="ECO:0000313" key="3">
    <source>
        <dbReference type="RefSeq" id="XP_026276526.2"/>
    </source>
</evidence>
<evidence type="ECO:0000256" key="1">
    <source>
        <dbReference type="SAM" id="MobiDB-lite"/>
    </source>
</evidence>
<feature type="region of interest" description="Disordered" evidence="1">
    <location>
        <begin position="1"/>
        <end position="21"/>
    </location>
</feature>
<sequence length="510" mass="56709">MSLSGPSGLNKDERVNLRPPLPLQRAPRRCSIIPGVEKTKWVHYDDPAELVGVIKATPPWDTVILQVEEGPAFVAFTDEASCSSPRKIFMKVPTMEHSLKIWMEVAREAKKLSINEDYSDFWRRPVDQTDGRENGLDQILAYLPEARSLKSLAMYVGEFTTDFTWPQKVVLPHLTKLNLVRTQTEEDLKNLENLRRRKRQPNPPPSSSRFTSAAVFESLLRAHSEQLIDVAVQMEQLPRLIGALPQNIPQLSITHKSSPVAHLRVTHGNKLDIRFLGENAKHAELVARAVLSWTGPRRCLTLHNVPSPETVSLLRGCETHSLVLDPPPLALMLRDPPASTMPNLSPTVPARRERWMATGLMLGCETRSLVLDPAPSLQVLRDLPADAIPALCLITLVCHRFGGSTQDKTSHCSSEQRVPVCREAILADLVLRAPRSLHVISHCAKGGGSEFNFAPYLLGRHGESEVESCTVCAEAQIPNGAIYDHLYPLPYVRVEQDEAGHAVVDCAECF</sequence>
<feature type="region of interest" description="Disordered" evidence="1">
    <location>
        <begin position="190"/>
        <end position="210"/>
    </location>
</feature>
<name>A0A6J1SD19_FRAOC</name>
<protein>
    <submittedName>
        <fullName evidence="3 4">Uncharacterized protein LOC113205217</fullName>
    </submittedName>
</protein>
<reference evidence="3 4" key="1">
    <citation type="submission" date="2025-04" db="UniProtKB">
        <authorList>
            <consortium name="RefSeq"/>
        </authorList>
    </citation>
    <scope>IDENTIFICATION</scope>
    <source>
        <tissue evidence="3 4">Whole organism</tissue>
    </source>
</reference>
<dbReference type="AlphaFoldDB" id="A0A6J1SD19"/>
<evidence type="ECO:0000313" key="2">
    <source>
        <dbReference type="Proteomes" id="UP000504606"/>
    </source>
</evidence>
<organism evidence="2 3">
    <name type="scientific">Frankliniella occidentalis</name>
    <name type="common">Western flower thrips</name>
    <name type="synonym">Euthrips occidentalis</name>
    <dbReference type="NCBI Taxonomy" id="133901"/>
    <lineage>
        <taxon>Eukaryota</taxon>
        <taxon>Metazoa</taxon>
        <taxon>Ecdysozoa</taxon>
        <taxon>Arthropoda</taxon>
        <taxon>Hexapoda</taxon>
        <taxon>Insecta</taxon>
        <taxon>Pterygota</taxon>
        <taxon>Neoptera</taxon>
        <taxon>Paraneoptera</taxon>
        <taxon>Thysanoptera</taxon>
        <taxon>Terebrantia</taxon>
        <taxon>Thripoidea</taxon>
        <taxon>Thripidae</taxon>
        <taxon>Frankliniella</taxon>
    </lineage>
</organism>
<proteinExistence type="predicted"/>
<dbReference type="GeneID" id="113205217"/>
<gene>
    <name evidence="3 4" type="primary">LOC113205217</name>
</gene>
<accession>A0A6J1SD19</accession>
<dbReference type="RefSeq" id="XP_026276526.2">
    <property type="nucleotide sequence ID" value="XM_026420741.2"/>
</dbReference>
<dbReference type="RefSeq" id="XP_026276527.2">
    <property type="nucleotide sequence ID" value="XM_026420742.2"/>
</dbReference>
<evidence type="ECO:0000313" key="4">
    <source>
        <dbReference type="RefSeq" id="XP_026276527.2"/>
    </source>
</evidence>
<dbReference type="Proteomes" id="UP000504606">
    <property type="component" value="Unplaced"/>
</dbReference>